<evidence type="ECO:0000313" key="3">
    <source>
        <dbReference type="Proteomes" id="UP000829685"/>
    </source>
</evidence>
<evidence type="ECO:0000313" key="2">
    <source>
        <dbReference type="EMBL" id="KAI1845979.1"/>
    </source>
</evidence>
<evidence type="ECO:0000256" key="1">
    <source>
        <dbReference type="SAM" id="MobiDB-lite"/>
    </source>
</evidence>
<dbReference type="Proteomes" id="UP000829685">
    <property type="component" value="Unassembled WGS sequence"/>
</dbReference>
<feature type="non-terminal residue" evidence="2">
    <location>
        <position position="411"/>
    </location>
</feature>
<protein>
    <submittedName>
        <fullName evidence="2">Uncharacterized protein</fullName>
    </submittedName>
</protein>
<dbReference type="AlphaFoldDB" id="A0A9Q0AH20"/>
<feature type="compositionally biased region" description="Pro residues" evidence="1">
    <location>
        <begin position="401"/>
        <end position="411"/>
    </location>
</feature>
<feature type="region of interest" description="Disordered" evidence="1">
    <location>
        <begin position="371"/>
        <end position="411"/>
    </location>
</feature>
<name>A0A9Q0AH20_9PEZI</name>
<dbReference type="EMBL" id="JAFIMR010000156">
    <property type="protein sequence ID" value="KAI1845979.1"/>
    <property type="molecule type" value="Genomic_DNA"/>
</dbReference>
<keyword evidence="3" id="KW-1185">Reference proteome</keyword>
<gene>
    <name evidence="2" type="ORF">JX265_014055</name>
</gene>
<accession>A0A9Q0AH20</accession>
<comment type="caution">
    <text evidence="2">The sequence shown here is derived from an EMBL/GenBank/DDBJ whole genome shotgun (WGS) entry which is preliminary data.</text>
</comment>
<proteinExistence type="predicted"/>
<feature type="compositionally biased region" description="Polar residues" evidence="1">
    <location>
        <begin position="78"/>
        <end position="92"/>
    </location>
</feature>
<reference evidence="2" key="1">
    <citation type="submission" date="2021-03" db="EMBL/GenBank/DDBJ databases">
        <title>Revisited historic fungal species revealed as producer of novel bioactive compounds through whole genome sequencing and comparative genomics.</title>
        <authorList>
            <person name="Vignolle G.A."/>
            <person name="Hochenegger N."/>
            <person name="Mach R.L."/>
            <person name="Mach-Aigner A.R."/>
            <person name="Javad Rahimi M."/>
            <person name="Salim K.A."/>
            <person name="Chan C.M."/>
            <person name="Lim L.B.L."/>
            <person name="Cai F."/>
            <person name="Druzhinina I.S."/>
            <person name="U'Ren J.M."/>
            <person name="Derntl C."/>
        </authorList>
    </citation>
    <scope>NUCLEOTIDE SEQUENCE</scope>
    <source>
        <strain evidence="2">TUCIM 5799</strain>
    </source>
</reference>
<organism evidence="2 3">
    <name type="scientific">Neoarthrinium moseri</name>
    <dbReference type="NCBI Taxonomy" id="1658444"/>
    <lineage>
        <taxon>Eukaryota</taxon>
        <taxon>Fungi</taxon>
        <taxon>Dikarya</taxon>
        <taxon>Ascomycota</taxon>
        <taxon>Pezizomycotina</taxon>
        <taxon>Sordariomycetes</taxon>
        <taxon>Xylariomycetidae</taxon>
        <taxon>Amphisphaeriales</taxon>
        <taxon>Apiosporaceae</taxon>
        <taxon>Neoarthrinium</taxon>
    </lineage>
</organism>
<sequence>MSVDPEYQLAAFYKDNQRHKVFSKVEDYVIAKLEEISKDYQAPTDERGQFNRPYPVEWALDQSDVKKAIKNLKEKMAATQQHSPENQQSNAGATGPAEGFTTPEASSTPRRSKEESGGLFTLGNEGKATPSAPSTLQKIVGSWGGWRSQAPAPGDSEAVDESFESANDSTEPSNVFSSESPGNNTNDTTLSHSSPKSQNKTHRAQTYVAGTQTSQPTPPAAPAGSEASTAPATSGLKATETRGSKPYRPAQQRAVPPTPTPAPKNAGKKRTIPESGTGMQRTGQPVGLGEFIRLMNPKGKPTEVRAHLENVIKASSSDHQVLLRPLLDYLIPLANDRPVTKETMKIRMKRLQDHLDQGTHTEESIRSFVGTIESRQTPPAQTPPAQTPPAQIPPAQTTQLPPQPQQLQPPQ</sequence>
<feature type="compositionally biased region" description="Polar residues" evidence="1">
    <location>
        <begin position="164"/>
        <end position="198"/>
    </location>
</feature>
<feature type="compositionally biased region" description="Pro residues" evidence="1">
    <location>
        <begin position="380"/>
        <end position="392"/>
    </location>
</feature>
<feature type="region of interest" description="Disordered" evidence="1">
    <location>
        <begin position="70"/>
        <end position="286"/>
    </location>
</feature>